<accession>A0A8B6FDF7</accession>
<dbReference type="SUPFAM" id="SSF53098">
    <property type="entry name" value="Ribonuclease H-like"/>
    <property type="match status" value="1"/>
</dbReference>
<dbReference type="AlphaFoldDB" id="A0A8B6FDF7"/>
<protein>
    <recommendedName>
        <fullName evidence="1">Integrase catalytic domain-containing protein</fullName>
    </recommendedName>
</protein>
<name>A0A8B6FDF7_MYTGA</name>
<dbReference type="GO" id="GO:0015074">
    <property type="term" value="P:DNA integration"/>
    <property type="evidence" value="ECO:0007669"/>
    <property type="project" value="InterPro"/>
</dbReference>
<feature type="domain" description="Integrase catalytic" evidence="1">
    <location>
        <begin position="121"/>
        <end position="157"/>
    </location>
</feature>
<dbReference type="InterPro" id="IPR012337">
    <property type="entry name" value="RNaseH-like_sf"/>
</dbReference>
<dbReference type="Proteomes" id="UP000596742">
    <property type="component" value="Unassembled WGS sequence"/>
</dbReference>
<proteinExistence type="predicted"/>
<dbReference type="Gene3D" id="3.30.420.10">
    <property type="entry name" value="Ribonuclease H-like superfamily/Ribonuclease H"/>
    <property type="match status" value="1"/>
</dbReference>
<reference evidence="2" key="1">
    <citation type="submission" date="2018-11" db="EMBL/GenBank/DDBJ databases">
        <authorList>
            <person name="Alioto T."/>
            <person name="Alioto T."/>
        </authorList>
    </citation>
    <scope>NUCLEOTIDE SEQUENCE</scope>
</reference>
<dbReference type="InterPro" id="IPR041320">
    <property type="entry name" value="CxC1"/>
</dbReference>
<dbReference type="InterPro" id="IPR001584">
    <property type="entry name" value="Integrase_cat-core"/>
</dbReference>
<evidence type="ECO:0000259" key="1">
    <source>
        <dbReference type="PROSITE" id="PS50994"/>
    </source>
</evidence>
<dbReference type="GO" id="GO:0003676">
    <property type="term" value="F:nucleic acid binding"/>
    <property type="evidence" value="ECO:0007669"/>
    <property type="project" value="InterPro"/>
</dbReference>
<evidence type="ECO:0000313" key="2">
    <source>
        <dbReference type="EMBL" id="VDI48313.1"/>
    </source>
</evidence>
<gene>
    <name evidence="2" type="ORF">MGAL_10B093888</name>
</gene>
<dbReference type="PROSITE" id="PS50994">
    <property type="entry name" value="INTEGRASE"/>
    <property type="match status" value="1"/>
</dbReference>
<dbReference type="OrthoDB" id="6109841at2759"/>
<keyword evidence="3" id="KW-1185">Reference proteome</keyword>
<dbReference type="Pfam" id="PF18802">
    <property type="entry name" value="CxC1"/>
    <property type="match status" value="1"/>
</dbReference>
<evidence type="ECO:0000313" key="3">
    <source>
        <dbReference type="Proteomes" id="UP000596742"/>
    </source>
</evidence>
<sequence>MENEQGRRQHKRSIQFLKCEPEAVTLVKYRLWPSTTKFPKLAFHMELLKWLYGLLMECHILPKIYTFDTYFQLVRKALPGKQWEEPKHCNKFFLDQTLVDGVIGNYYEDRGKPDVKTKINESTVTDNGTAFTCREFAEFIRVNGIKHRTTAPWHPAK</sequence>
<organism evidence="2 3">
    <name type="scientific">Mytilus galloprovincialis</name>
    <name type="common">Mediterranean mussel</name>
    <dbReference type="NCBI Taxonomy" id="29158"/>
    <lineage>
        <taxon>Eukaryota</taxon>
        <taxon>Metazoa</taxon>
        <taxon>Spiralia</taxon>
        <taxon>Lophotrochozoa</taxon>
        <taxon>Mollusca</taxon>
        <taxon>Bivalvia</taxon>
        <taxon>Autobranchia</taxon>
        <taxon>Pteriomorphia</taxon>
        <taxon>Mytilida</taxon>
        <taxon>Mytiloidea</taxon>
        <taxon>Mytilidae</taxon>
        <taxon>Mytilinae</taxon>
        <taxon>Mytilus</taxon>
    </lineage>
</organism>
<dbReference type="EMBL" id="UYJE01006710">
    <property type="protein sequence ID" value="VDI48313.1"/>
    <property type="molecule type" value="Genomic_DNA"/>
</dbReference>
<dbReference type="InterPro" id="IPR036397">
    <property type="entry name" value="RNaseH_sf"/>
</dbReference>
<comment type="caution">
    <text evidence="2">The sequence shown here is derived from an EMBL/GenBank/DDBJ whole genome shotgun (WGS) entry which is preliminary data.</text>
</comment>